<feature type="domain" description="Plastocyanin-like" evidence="2">
    <location>
        <begin position="325"/>
        <end position="425"/>
    </location>
</feature>
<dbReference type="SUPFAM" id="SSF49503">
    <property type="entry name" value="Cupredoxins"/>
    <property type="match status" value="2"/>
</dbReference>
<dbReference type="EMBL" id="LJYG01000108">
    <property type="protein sequence ID" value="KRQ03594.1"/>
    <property type="molecule type" value="Genomic_DNA"/>
</dbReference>
<dbReference type="RefSeq" id="WP_057756254.1">
    <property type="nucleotide sequence ID" value="NZ_LJYG01000108.1"/>
</dbReference>
<dbReference type="InterPro" id="IPR008972">
    <property type="entry name" value="Cupredoxin"/>
</dbReference>
<dbReference type="GO" id="GO:0005507">
    <property type="term" value="F:copper ion binding"/>
    <property type="evidence" value="ECO:0007669"/>
    <property type="project" value="InterPro"/>
</dbReference>
<proteinExistence type="predicted"/>
<dbReference type="InterPro" id="IPR011706">
    <property type="entry name" value="Cu-oxidase_C"/>
</dbReference>
<dbReference type="OrthoDB" id="9757546at2"/>
<comment type="caution">
    <text evidence="3">The sequence shown here is derived from an EMBL/GenBank/DDBJ whole genome shotgun (WGS) entry which is preliminary data.</text>
</comment>
<dbReference type="PANTHER" id="PTHR11709">
    <property type="entry name" value="MULTI-COPPER OXIDASE"/>
    <property type="match status" value="1"/>
</dbReference>
<protein>
    <submittedName>
        <fullName evidence="3">Copper oxidase</fullName>
    </submittedName>
</protein>
<dbReference type="Pfam" id="PF07731">
    <property type="entry name" value="Cu-oxidase_2"/>
    <property type="match status" value="1"/>
</dbReference>
<feature type="domain" description="Plastocyanin-like" evidence="1">
    <location>
        <begin position="195"/>
        <end position="280"/>
    </location>
</feature>
<dbReference type="InterPro" id="IPR006311">
    <property type="entry name" value="TAT_signal"/>
</dbReference>
<dbReference type="PROSITE" id="PS51318">
    <property type="entry name" value="TAT"/>
    <property type="match status" value="1"/>
</dbReference>
<reference evidence="3 4" key="1">
    <citation type="submission" date="2015-09" db="EMBL/GenBank/DDBJ databases">
        <title>Draft Genome Sequence of Bradyrhizobium manausense Strain BR 3351T, a Novel Symbiotic Nitrogen-Fixing Alphaproteobacterium Isolated from Brazilian Amazon Rain Forest.</title>
        <authorList>
            <person name="De Araujo J.L."/>
            <person name="Zilli J.E."/>
        </authorList>
    </citation>
    <scope>NUCLEOTIDE SEQUENCE [LARGE SCALE GENOMIC DNA]</scope>
    <source>
        <strain evidence="3 4">BR3351</strain>
    </source>
</reference>
<dbReference type="GO" id="GO:0016491">
    <property type="term" value="F:oxidoreductase activity"/>
    <property type="evidence" value="ECO:0007669"/>
    <property type="project" value="InterPro"/>
</dbReference>
<gene>
    <name evidence="3" type="ORF">AOQ71_33485</name>
</gene>
<dbReference type="Proteomes" id="UP000051936">
    <property type="component" value="Unassembled WGS sequence"/>
</dbReference>
<sequence>MKPRILAPDRRQVLAGLGASLGAPAAGFLAGGAASVPTAQVLLQARPATLDLRPGQPTTAIWELAAASHTRGVHLKRGDLCEVVFRNDLPVPLAPAWYGLNGAAVADPQRGRAPTAPGTTETSTISVLSAGTLLTDFRLFEDRLKQPARPLPIIAEETGLVAVDRDEVLLIEEWRLRPDGSAVPPGQDPKDTTALYTINGQTSFELSTSGNERLRLRFINGSQRSVLAIKLEGHEVLVMALDGQPAEPFPARNGALVLAPGARADAFVDTARSAQFLLHDGKEARRIGALMVTGWLERRAPLLPPRPLPSNDLPERLDLKGALRLDVVLGAPDTGWARTANFSTASDPAFRTKAGRTVMLALKNPAPVATVFSLHGHHFRLLDRLDDGWKPYWLDTLAIEPGQTERIAFAATSPGRWLIESVVTDWSAPRLVRWYGVE</sequence>
<dbReference type="Gene3D" id="2.60.40.420">
    <property type="entry name" value="Cupredoxins - blue copper proteins"/>
    <property type="match status" value="2"/>
</dbReference>
<name>A0A0R3D1J8_9BRAD</name>
<organism evidence="3 4">
    <name type="scientific">Bradyrhizobium manausense</name>
    <dbReference type="NCBI Taxonomy" id="989370"/>
    <lineage>
        <taxon>Bacteria</taxon>
        <taxon>Pseudomonadati</taxon>
        <taxon>Pseudomonadota</taxon>
        <taxon>Alphaproteobacteria</taxon>
        <taxon>Hyphomicrobiales</taxon>
        <taxon>Nitrobacteraceae</taxon>
        <taxon>Bradyrhizobium</taxon>
    </lineage>
</organism>
<dbReference type="InterPro" id="IPR001117">
    <property type="entry name" value="Cu-oxidase_2nd"/>
</dbReference>
<dbReference type="AlphaFoldDB" id="A0A0R3D1J8"/>
<evidence type="ECO:0000259" key="1">
    <source>
        <dbReference type="Pfam" id="PF00394"/>
    </source>
</evidence>
<dbReference type="InterPro" id="IPR045087">
    <property type="entry name" value="Cu-oxidase_fam"/>
</dbReference>
<keyword evidence="4" id="KW-1185">Reference proteome</keyword>
<evidence type="ECO:0000259" key="2">
    <source>
        <dbReference type="Pfam" id="PF07731"/>
    </source>
</evidence>
<evidence type="ECO:0000313" key="4">
    <source>
        <dbReference type="Proteomes" id="UP000051936"/>
    </source>
</evidence>
<dbReference type="Pfam" id="PF00394">
    <property type="entry name" value="Cu-oxidase"/>
    <property type="match status" value="1"/>
</dbReference>
<evidence type="ECO:0000313" key="3">
    <source>
        <dbReference type="EMBL" id="KRQ03594.1"/>
    </source>
</evidence>
<accession>A0A0R3D1J8</accession>
<dbReference type="STRING" id="989370.AOQ71_33485"/>